<comment type="caution">
    <text evidence="1">The sequence shown here is derived from an EMBL/GenBank/DDBJ whole genome shotgun (WGS) entry which is preliminary data.</text>
</comment>
<organism evidence="1 2">
    <name type="scientific">Mycena albidolilacea</name>
    <dbReference type="NCBI Taxonomy" id="1033008"/>
    <lineage>
        <taxon>Eukaryota</taxon>
        <taxon>Fungi</taxon>
        <taxon>Dikarya</taxon>
        <taxon>Basidiomycota</taxon>
        <taxon>Agaricomycotina</taxon>
        <taxon>Agaricomycetes</taxon>
        <taxon>Agaricomycetidae</taxon>
        <taxon>Agaricales</taxon>
        <taxon>Marasmiineae</taxon>
        <taxon>Mycenaceae</taxon>
        <taxon>Mycena</taxon>
    </lineage>
</organism>
<reference evidence="1" key="1">
    <citation type="submission" date="2023-03" db="EMBL/GenBank/DDBJ databases">
        <title>Massive genome expansion in bonnet fungi (Mycena s.s.) driven by repeated elements and novel gene families across ecological guilds.</title>
        <authorList>
            <consortium name="Lawrence Berkeley National Laboratory"/>
            <person name="Harder C.B."/>
            <person name="Miyauchi S."/>
            <person name="Viragh M."/>
            <person name="Kuo A."/>
            <person name="Thoen E."/>
            <person name="Andreopoulos B."/>
            <person name="Lu D."/>
            <person name="Skrede I."/>
            <person name="Drula E."/>
            <person name="Henrissat B."/>
            <person name="Morin E."/>
            <person name="Kohler A."/>
            <person name="Barry K."/>
            <person name="LaButti K."/>
            <person name="Morin E."/>
            <person name="Salamov A."/>
            <person name="Lipzen A."/>
            <person name="Mereny Z."/>
            <person name="Hegedus B."/>
            <person name="Baldrian P."/>
            <person name="Stursova M."/>
            <person name="Weitz H."/>
            <person name="Taylor A."/>
            <person name="Grigoriev I.V."/>
            <person name="Nagy L.G."/>
            <person name="Martin F."/>
            <person name="Kauserud H."/>
        </authorList>
    </citation>
    <scope>NUCLEOTIDE SEQUENCE</scope>
    <source>
        <strain evidence="1">CBHHK002</strain>
    </source>
</reference>
<keyword evidence="2" id="KW-1185">Reference proteome</keyword>
<name>A0AAD7A0Y7_9AGAR</name>
<evidence type="ECO:0000313" key="1">
    <source>
        <dbReference type="EMBL" id="KAJ7346728.1"/>
    </source>
</evidence>
<dbReference type="Proteomes" id="UP001218218">
    <property type="component" value="Unassembled WGS sequence"/>
</dbReference>
<dbReference type="AlphaFoldDB" id="A0AAD7A0Y7"/>
<protein>
    <submittedName>
        <fullName evidence="1">Uncharacterized protein</fullName>
    </submittedName>
</protein>
<sequence length="278" mass="31112">MALVYCFLSIIFMSTSLYRYLYLVHAVRMPPGNELASPTEFLATEQRLLRLSPYLGSSREFEPHILLPTSLADGITACLWSTDDGDTSFQALVSWASKWTGPISLVMVTATRPHSIPHQQLLRRLQTLRDHPSLSGLSLHLFHAVNNQHSPSAYLNLARLFANSRTVMLFPANLSNVLPENLYNALSRVPHPARKPLLITSTATSAFSIPDLTPVILPRNYPLWCTERAFLASRTSDWDDCVWQLWLEEYGLGQVNITLAIQPEKFAGGGVEPANLVR</sequence>
<accession>A0AAD7A0Y7</accession>
<proteinExistence type="predicted"/>
<gene>
    <name evidence="1" type="ORF">DFH08DRAFT_199873</name>
</gene>
<evidence type="ECO:0000313" key="2">
    <source>
        <dbReference type="Proteomes" id="UP001218218"/>
    </source>
</evidence>
<dbReference type="EMBL" id="JARIHO010000020">
    <property type="protein sequence ID" value="KAJ7346728.1"/>
    <property type="molecule type" value="Genomic_DNA"/>
</dbReference>